<dbReference type="AlphaFoldDB" id="A0A5N6RR26"/>
<sequence>MPVVSAYSERRAAQAGYGRALGLAERADGKALTQQREEHRLDMDAITRRFAAQMAAYDAHFQSLEGGTVVSSEPEVTTERTVHDLGSPARSIVRSSTDSTHVRAEKSELSTVPSTRFDGRGDFYPSYMYLPRH</sequence>
<protein>
    <submittedName>
        <fullName evidence="2">Uncharacterized protein</fullName>
    </submittedName>
</protein>
<dbReference type="Proteomes" id="UP000327013">
    <property type="component" value="Chromosome 8"/>
</dbReference>
<proteinExistence type="predicted"/>
<organism evidence="2 3">
    <name type="scientific">Carpinus fangiana</name>
    <dbReference type="NCBI Taxonomy" id="176857"/>
    <lineage>
        <taxon>Eukaryota</taxon>
        <taxon>Viridiplantae</taxon>
        <taxon>Streptophyta</taxon>
        <taxon>Embryophyta</taxon>
        <taxon>Tracheophyta</taxon>
        <taxon>Spermatophyta</taxon>
        <taxon>Magnoliopsida</taxon>
        <taxon>eudicotyledons</taxon>
        <taxon>Gunneridae</taxon>
        <taxon>Pentapetalae</taxon>
        <taxon>rosids</taxon>
        <taxon>fabids</taxon>
        <taxon>Fagales</taxon>
        <taxon>Betulaceae</taxon>
        <taxon>Carpinus</taxon>
    </lineage>
</organism>
<keyword evidence="3" id="KW-1185">Reference proteome</keyword>
<name>A0A5N6RR26_9ROSI</name>
<reference evidence="2 3" key="1">
    <citation type="submission" date="2019-06" db="EMBL/GenBank/DDBJ databases">
        <title>A chromosomal-level reference genome of Carpinus fangiana (Coryloideae, Betulaceae).</title>
        <authorList>
            <person name="Yang X."/>
            <person name="Wang Z."/>
            <person name="Zhang L."/>
            <person name="Hao G."/>
            <person name="Liu J."/>
            <person name="Yang Y."/>
        </authorList>
    </citation>
    <scope>NUCLEOTIDE SEQUENCE [LARGE SCALE GENOMIC DNA]</scope>
    <source>
        <strain evidence="2">Cfa_2016G</strain>
        <tissue evidence="2">Leaf</tissue>
    </source>
</reference>
<feature type="region of interest" description="Disordered" evidence="1">
    <location>
        <begin position="79"/>
        <end position="107"/>
    </location>
</feature>
<gene>
    <name evidence="2" type="ORF">FH972_019739</name>
</gene>
<dbReference type="EMBL" id="CM017328">
    <property type="protein sequence ID" value="KAE8124896.1"/>
    <property type="molecule type" value="Genomic_DNA"/>
</dbReference>
<evidence type="ECO:0000256" key="1">
    <source>
        <dbReference type="SAM" id="MobiDB-lite"/>
    </source>
</evidence>
<evidence type="ECO:0000313" key="3">
    <source>
        <dbReference type="Proteomes" id="UP000327013"/>
    </source>
</evidence>
<evidence type="ECO:0000313" key="2">
    <source>
        <dbReference type="EMBL" id="KAE8124896.1"/>
    </source>
</evidence>
<accession>A0A5N6RR26</accession>